<sequence>MDSDSTDELIGLMEPLAPQRSSCWYDDEAEADADADSLSSADSDDTVVTCPDAEYREDTVAGPVASPGPQPDESVEPTVSGWRWSQTWPSAKRTTRGRLSIDVKREQTDQDGVVTIPISPKGQLLADVARHPSSHRPLSVRNASGTYWKVSSQDQRQAADADERDSDEDSIDVVGFTSYPSHSPPRSPERGEPRRTIVPFTLHLEEESSSDESEDSSCDSHSSSGSDPEARRRASVNMLQRLGMPIRIPKRQTSMQPLGHGPRRPPSLDQITSRIGGSSSTGYGSSALRRCPSTLPHSRSVSCPSPVMPYSQLFGQVEIMITPPTPQMSSGRIPGVVLKSPNLPTKPFMTDGEGKLIAPHFDVAPGKQIILRERERQAQAWLDNFHIRQRQETERLKMGAGAPVPPLADGAVAQGTFATSRRGSTETTTTVCATEPQRESDTCASSGANRVVVQAPPIPPRRRSFCGKKSPPLRSTDHAATDTQASTPVVPSSPVVSAEVATASGITPTERVAAGRSLVARLSLRRNSSGVAQKRGASLLIPRKPVTSI</sequence>
<feature type="compositionally biased region" description="Acidic residues" evidence="1">
    <location>
        <begin position="25"/>
        <end position="35"/>
    </location>
</feature>
<accession>A0A317XGL2</accession>
<name>A0A317XGL2_9BASI</name>
<organism evidence="2 3">
    <name type="scientific">Testicularia cyperi</name>
    <dbReference type="NCBI Taxonomy" id="1882483"/>
    <lineage>
        <taxon>Eukaryota</taxon>
        <taxon>Fungi</taxon>
        <taxon>Dikarya</taxon>
        <taxon>Basidiomycota</taxon>
        <taxon>Ustilaginomycotina</taxon>
        <taxon>Ustilaginomycetes</taxon>
        <taxon>Ustilaginales</taxon>
        <taxon>Anthracoideaceae</taxon>
        <taxon>Testicularia</taxon>
    </lineage>
</organism>
<evidence type="ECO:0000313" key="3">
    <source>
        <dbReference type="Proteomes" id="UP000246740"/>
    </source>
</evidence>
<feature type="region of interest" description="Disordered" evidence="1">
    <location>
        <begin position="149"/>
        <end position="232"/>
    </location>
</feature>
<feature type="compositionally biased region" description="Basic and acidic residues" evidence="1">
    <location>
        <begin position="99"/>
        <end position="108"/>
    </location>
</feature>
<dbReference type="OrthoDB" id="2553071at2759"/>
<protein>
    <submittedName>
        <fullName evidence="2">Uncharacterized protein</fullName>
    </submittedName>
</protein>
<dbReference type="Proteomes" id="UP000246740">
    <property type="component" value="Unassembled WGS sequence"/>
</dbReference>
<dbReference type="InParanoid" id="A0A317XGL2"/>
<gene>
    <name evidence="2" type="ORF">BCV70DRAFT_202967</name>
</gene>
<reference evidence="2 3" key="1">
    <citation type="journal article" date="2018" name="Mol. Biol. Evol.">
        <title>Broad Genomic Sampling Reveals a Smut Pathogenic Ancestry of the Fungal Clade Ustilaginomycotina.</title>
        <authorList>
            <person name="Kijpornyongpan T."/>
            <person name="Mondo S.J."/>
            <person name="Barry K."/>
            <person name="Sandor L."/>
            <person name="Lee J."/>
            <person name="Lipzen A."/>
            <person name="Pangilinan J."/>
            <person name="LaButti K."/>
            <person name="Hainaut M."/>
            <person name="Henrissat B."/>
            <person name="Grigoriev I.V."/>
            <person name="Spatafora J.W."/>
            <person name="Aime M.C."/>
        </authorList>
    </citation>
    <scope>NUCLEOTIDE SEQUENCE [LARGE SCALE GENOMIC DNA]</scope>
    <source>
        <strain evidence="2 3">MCA 3645</strain>
    </source>
</reference>
<keyword evidence="3" id="KW-1185">Reference proteome</keyword>
<feature type="region of interest" description="Disordered" evidence="1">
    <location>
        <begin position="457"/>
        <end position="491"/>
    </location>
</feature>
<dbReference type="AlphaFoldDB" id="A0A317XGL2"/>
<proteinExistence type="predicted"/>
<dbReference type="EMBL" id="KZ819211">
    <property type="protein sequence ID" value="PWY97315.1"/>
    <property type="molecule type" value="Genomic_DNA"/>
</dbReference>
<feature type="region of interest" description="Disordered" evidence="1">
    <location>
        <begin position="1"/>
        <end position="108"/>
    </location>
</feature>
<feature type="compositionally biased region" description="Acidic residues" evidence="1">
    <location>
        <begin position="207"/>
        <end position="217"/>
    </location>
</feature>
<evidence type="ECO:0000256" key="1">
    <source>
        <dbReference type="SAM" id="MobiDB-lite"/>
    </source>
</evidence>
<feature type="compositionally biased region" description="Acidic residues" evidence="1">
    <location>
        <begin position="160"/>
        <end position="171"/>
    </location>
</feature>
<evidence type="ECO:0000313" key="2">
    <source>
        <dbReference type="EMBL" id="PWY97315.1"/>
    </source>
</evidence>